<gene>
    <name evidence="2" type="ORF">C800_04306</name>
</gene>
<name>R9GYD0_PHOVU</name>
<dbReference type="AlphaFoldDB" id="R9GYD0"/>
<dbReference type="HOGENOM" id="CLU_3176779_0_0_10"/>
<evidence type="ECO:0000256" key="1">
    <source>
        <dbReference type="SAM" id="Phobius"/>
    </source>
</evidence>
<evidence type="ECO:0000313" key="3">
    <source>
        <dbReference type="Proteomes" id="UP000014151"/>
    </source>
</evidence>
<reference evidence="2 3" key="1">
    <citation type="submission" date="2013-04" db="EMBL/GenBank/DDBJ databases">
        <title>The Genome Sequence of Bacteroides vulgatus dnLKV7.</title>
        <authorList>
            <consortium name="The Broad Institute Genomics Platform"/>
            <consortium name="The Broad Institute Genome Sequencing Center for Infectious Disease"/>
            <person name="Earl A."/>
            <person name="Xavier R."/>
            <person name="Kuhn K."/>
            <person name="Stappenbeck T."/>
            <person name="Walker B."/>
            <person name="Young S."/>
            <person name="Zeng Q."/>
            <person name="Gargeya S."/>
            <person name="Fitzgerald M."/>
            <person name="Haas B."/>
            <person name="Abouelleil A."/>
            <person name="Allen A.W."/>
            <person name="Alvarado L."/>
            <person name="Arachchi H.M."/>
            <person name="Berlin A.M."/>
            <person name="Chapman S.B."/>
            <person name="Gainer-Dewar J."/>
            <person name="Goldberg J."/>
            <person name="Griggs A."/>
            <person name="Gujja S."/>
            <person name="Hansen M."/>
            <person name="Howarth C."/>
            <person name="Imamovic A."/>
            <person name="Ireland A."/>
            <person name="Larimer J."/>
            <person name="McCowan C."/>
            <person name="Murphy C."/>
            <person name="Pearson M."/>
            <person name="Poon T.W."/>
            <person name="Priest M."/>
            <person name="Roberts A."/>
            <person name="Saif S."/>
            <person name="Shea T."/>
            <person name="Sisk P."/>
            <person name="Sykes S."/>
            <person name="Wortman J."/>
            <person name="Nusbaum C."/>
            <person name="Birren B."/>
        </authorList>
    </citation>
    <scope>NUCLEOTIDE SEQUENCE [LARGE SCALE GENOMIC DNA]</scope>
    <source>
        <strain evidence="3">dnLKV7</strain>
    </source>
</reference>
<feature type="non-terminal residue" evidence="2">
    <location>
        <position position="1"/>
    </location>
</feature>
<dbReference type="EMBL" id="ASSN01000034">
    <property type="protein sequence ID" value="EOR96822.1"/>
    <property type="molecule type" value="Genomic_DNA"/>
</dbReference>
<accession>R9GYD0</accession>
<comment type="caution">
    <text evidence="2">The sequence shown here is derived from an EMBL/GenBank/DDBJ whole genome shotgun (WGS) entry which is preliminary data.</text>
</comment>
<sequence>TSCVAIPIKETTKVFAELKYTKKHLVIKYLAFCSLVDIQYYIYYNKL</sequence>
<evidence type="ECO:0000313" key="2">
    <source>
        <dbReference type="EMBL" id="EOR96822.1"/>
    </source>
</evidence>
<feature type="transmembrane region" description="Helical" evidence="1">
    <location>
        <begin position="25"/>
        <end position="44"/>
    </location>
</feature>
<protein>
    <submittedName>
        <fullName evidence="2">Uncharacterized protein</fullName>
    </submittedName>
</protein>
<keyword evidence="1" id="KW-0812">Transmembrane</keyword>
<keyword evidence="1" id="KW-1133">Transmembrane helix</keyword>
<dbReference type="Proteomes" id="UP000014151">
    <property type="component" value="Unassembled WGS sequence"/>
</dbReference>
<keyword evidence="1" id="KW-0472">Membrane</keyword>
<organism evidence="2 3">
    <name type="scientific">Phocaeicola vulgatus dnLKV7</name>
    <dbReference type="NCBI Taxonomy" id="1235786"/>
    <lineage>
        <taxon>Bacteria</taxon>
        <taxon>Pseudomonadati</taxon>
        <taxon>Bacteroidota</taxon>
        <taxon>Bacteroidia</taxon>
        <taxon>Bacteroidales</taxon>
        <taxon>Bacteroidaceae</taxon>
        <taxon>Phocaeicola</taxon>
    </lineage>
</organism>
<proteinExistence type="predicted"/>